<keyword evidence="1" id="KW-1133">Transmembrane helix</keyword>
<name>A0AAQ3M1A3_9PEZI</name>
<feature type="transmembrane region" description="Helical" evidence="1">
    <location>
        <begin position="47"/>
        <end position="69"/>
    </location>
</feature>
<evidence type="ECO:0000256" key="1">
    <source>
        <dbReference type="SAM" id="Phobius"/>
    </source>
</evidence>
<dbReference type="InterPro" id="IPR053008">
    <property type="entry name" value="Phomopsin_biosynth_assoc"/>
</dbReference>
<evidence type="ECO:0008006" key="4">
    <source>
        <dbReference type="Google" id="ProtNLM"/>
    </source>
</evidence>
<dbReference type="PANTHER" id="PTHR35896">
    <property type="entry name" value="IG-LIKE DOMAIN-CONTAINING PROTEIN"/>
    <property type="match status" value="1"/>
</dbReference>
<dbReference type="EMBL" id="CP138581">
    <property type="protein sequence ID" value="WPG98222.1"/>
    <property type="molecule type" value="Genomic_DNA"/>
</dbReference>
<protein>
    <recommendedName>
        <fullName evidence="4">Transmembrane protein</fullName>
    </recommendedName>
</protein>
<proteinExistence type="predicted"/>
<organism evidence="2 3">
    <name type="scientific">Acrodontium crateriforme</name>
    <dbReference type="NCBI Taxonomy" id="150365"/>
    <lineage>
        <taxon>Eukaryota</taxon>
        <taxon>Fungi</taxon>
        <taxon>Dikarya</taxon>
        <taxon>Ascomycota</taxon>
        <taxon>Pezizomycotina</taxon>
        <taxon>Dothideomycetes</taxon>
        <taxon>Dothideomycetidae</taxon>
        <taxon>Mycosphaerellales</taxon>
        <taxon>Teratosphaeriaceae</taxon>
        <taxon>Acrodontium</taxon>
    </lineage>
</organism>
<reference evidence="2 3" key="1">
    <citation type="submission" date="2023-11" db="EMBL/GenBank/DDBJ databases">
        <title>An acidophilic fungus is an integral part of prey digestion in a carnivorous sundew plant.</title>
        <authorList>
            <person name="Tsai I.J."/>
        </authorList>
    </citation>
    <scope>NUCLEOTIDE SEQUENCE [LARGE SCALE GENOMIC DNA]</scope>
    <source>
        <strain evidence="2">169a</strain>
    </source>
</reference>
<keyword evidence="1" id="KW-0472">Membrane</keyword>
<gene>
    <name evidence="2" type="ORF">R9X50_00101000</name>
</gene>
<keyword evidence="1" id="KW-0812">Transmembrane</keyword>
<sequence length="285" mass="31910">MFGVKKSRSNPVVSFADEVESTEKLLQEEDAEYILSKKRRDRSRCGTVFFVSALILLVILSLFNLAAVIRRVSTKEHHEALPSDFVELSHRPPKHTSAPHHNEVHEHKPFQCGHTVESAIANGCPFDVVSNLWTPPECYNATFATEALQGVKVGTEHGGIGAPEFGLGVWEWYEDEELQHPIKTVDELHQFLLKRDQAGLPLDAFTHFSFHAAHCSYLARVATDGLHRVRAGEKDVWIPDVAADPHHARHCEHVFGEMFRLNANGEAPRKWTQVGFGIAPCAKIS</sequence>
<dbReference type="Proteomes" id="UP001303373">
    <property type="component" value="Chromosome 2"/>
</dbReference>
<dbReference type="PANTHER" id="PTHR35896:SF3">
    <property type="entry name" value="MAJOR FACILITATOR SUPERFAMILY TRANSPORTER"/>
    <property type="match status" value="1"/>
</dbReference>
<evidence type="ECO:0000313" key="2">
    <source>
        <dbReference type="EMBL" id="WPG98222.1"/>
    </source>
</evidence>
<dbReference type="AlphaFoldDB" id="A0AAQ3M1A3"/>
<evidence type="ECO:0000313" key="3">
    <source>
        <dbReference type="Proteomes" id="UP001303373"/>
    </source>
</evidence>
<accession>A0AAQ3M1A3</accession>
<keyword evidence="3" id="KW-1185">Reference proteome</keyword>